<dbReference type="SMART" id="SM00028">
    <property type="entry name" value="TPR"/>
    <property type="match status" value="4"/>
</dbReference>
<reference evidence="4" key="3">
    <citation type="submission" date="2020-09" db="EMBL/GenBank/DDBJ databases">
        <authorList>
            <person name="Sun Q."/>
            <person name="Ohkuma M."/>
        </authorList>
    </citation>
    <scope>NUCLEOTIDE SEQUENCE</scope>
    <source>
        <strain evidence="4">JCM 4834</strain>
    </source>
</reference>
<dbReference type="EMBL" id="BMVX01000008">
    <property type="protein sequence ID" value="GGZ65222.1"/>
    <property type="molecule type" value="Genomic_DNA"/>
</dbReference>
<feature type="compositionally biased region" description="Low complexity" evidence="2">
    <location>
        <begin position="1"/>
        <end position="17"/>
    </location>
</feature>
<evidence type="ECO:0000313" key="6">
    <source>
        <dbReference type="Proteomes" id="UP000326831"/>
    </source>
</evidence>
<dbReference type="InterPro" id="IPR019734">
    <property type="entry name" value="TPR_rpt"/>
</dbReference>
<dbReference type="SUPFAM" id="SSF48452">
    <property type="entry name" value="TPR-like"/>
    <property type="match status" value="2"/>
</dbReference>
<dbReference type="PROSITE" id="PS50005">
    <property type="entry name" value="TPR"/>
    <property type="match status" value="1"/>
</dbReference>
<dbReference type="AlphaFoldDB" id="A0A5P2UEF7"/>
<evidence type="ECO:0000256" key="2">
    <source>
        <dbReference type="SAM" id="MobiDB-lite"/>
    </source>
</evidence>
<dbReference type="PANTHER" id="PTHR12558:SF13">
    <property type="entry name" value="CELL DIVISION CYCLE PROTEIN 27 HOMOLOG"/>
    <property type="match status" value="1"/>
</dbReference>
<sequence>MQQNTTAAPPAPTAAATPAPPAQPPPRRGRVRPAGAAVALALGAALFAVGAVALTPDGATTAGPQAPAAAPGSLGALQARVTRLPKDAAGWAALGMAYVQQGRTTADPATYARAEQALRTSLAVQRADNTDAEIGMGALAAARHDFPTALDWALKATAGDPYSATAHGVLADAYTQSGRYDEAEAAVQTMTDLRPDAASLARASYAYELRGDTAGARDLMRRSLTAAATPGESAFARTVLASLALQDGDGRGALAEAQSGLRAAPRDPALLEARARAREALGEPGPALADYRAAAAVAPLPHLLLGLGELHQALGHPQEAEAQYTLLRAQDRIRATGTTPADTDAILFEADHGSPERAVTMAEEALRTRPFIAVQDAFAWALHRAGRDTEALEQADRALSLGTRNALYHYHRAAIHDALGHPRQARDDLAAALRQPGFHPLHAPAARALLQRIDTTG</sequence>
<organism evidence="5 6">
    <name type="scientific">Streptomyces subrutilus</name>
    <dbReference type="NCBI Taxonomy" id="36818"/>
    <lineage>
        <taxon>Bacteria</taxon>
        <taxon>Bacillati</taxon>
        <taxon>Actinomycetota</taxon>
        <taxon>Actinomycetes</taxon>
        <taxon>Kitasatosporales</taxon>
        <taxon>Streptomycetaceae</taxon>
        <taxon>Streptomyces</taxon>
    </lineage>
</organism>
<keyword evidence="3" id="KW-0472">Membrane</keyword>
<keyword evidence="3" id="KW-1133">Transmembrane helix</keyword>
<dbReference type="OrthoDB" id="5477158at2"/>
<name>A0A5P2UEF7_9ACTN</name>
<reference evidence="4" key="1">
    <citation type="journal article" date="2014" name="Int. J. Syst. Evol. Microbiol.">
        <title>Complete genome sequence of Corynebacterium casei LMG S-19264T (=DSM 44701T), isolated from a smear-ripened cheese.</title>
        <authorList>
            <consortium name="US DOE Joint Genome Institute (JGI-PGF)"/>
            <person name="Walter F."/>
            <person name="Albersmeier A."/>
            <person name="Kalinowski J."/>
            <person name="Ruckert C."/>
        </authorList>
    </citation>
    <scope>NUCLEOTIDE SEQUENCE</scope>
    <source>
        <strain evidence="4">JCM 4834</strain>
    </source>
</reference>
<evidence type="ECO:0008006" key="7">
    <source>
        <dbReference type="Google" id="ProtNLM"/>
    </source>
</evidence>
<dbReference type="Proteomes" id="UP000326831">
    <property type="component" value="Chromosome"/>
</dbReference>
<proteinExistence type="predicted"/>
<evidence type="ECO:0000256" key="3">
    <source>
        <dbReference type="SAM" id="Phobius"/>
    </source>
</evidence>
<accession>A0A5P2UEF7</accession>
<keyword evidence="1" id="KW-0802">TPR repeat</keyword>
<dbReference type="Gene3D" id="1.25.40.10">
    <property type="entry name" value="Tetratricopeptide repeat domain"/>
    <property type="match status" value="3"/>
</dbReference>
<keyword evidence="3" id="KW-0812">Transmembrane</keyword>
<gene>
    <name evidence="5" type="ORF">CP968_04730</name>
    <name evidence="4" type="ORF">GCM10010371_26160</name>
</gene>
<dbReference type="PANTHER" id="PTHR12558">
    <property type="entry name" value="CELL DIVISION CYCLE 16,23,27"/>
    <property type="match status" value="1"/>
</dbReference>
<dbReference type="Pfam" id="PF14559">
    <property type="entry name" value="TPR_19"/>
    <property type="match status" value="1"/>
</dbReference>
<protein>
    <recommendedName>
        <fullName evidence="7">Tetratricopeptide repeat protein</fullName>
    </recommendedName>
</protein>
<reference evidence="5 6" key="2">
    <citation type="submission" date="2017-09" db="EMBL/GenBank/DDBJ databases">
        <authorList>
            <person name="Lee N."/>
            <person name="Cho B.-K."/>
        </authorList>
    </citation>
    <scope>NUCLEOTIDE SEQUENCE [LARGE SCALE GENOMIC DNA]</scope>
    <source>
        <strain evidence="5 6">ATCC 27467</strain>
    </source>
</reference>
<evidence type="ECO:0000256" key="1">
    <source>
        <dbReference type="PROSITE-ProRule" id="PRU00339"/>
    </source>
</evidence>
<dbReference type="RefSeq" id="WP_150516772.1">
    <property type="nucleotide sequence ID" value="NZ_BMVX01000008.1"/>
</dbReference>
<dbReference type="KEGG" id="ssub:CP968_04730"/>
<evidence type="ECO:0000313" key="4">
    <source>
        <dbReference type="EMBL" id="GGZ65222.1"/>
    </source>
</evidence>
<feature type="transmembrane region" description="Helical" evidence="3">
    <location>
        <begin position="34"/>
        <end position="54"/>
    </location>
</feature>
<evidence type="ECO:0000313" key="5">
    <source>
        <dbReference type="EMBL" id="QEU77676.1"/>
    </source>
</evidence>
<dbReference type="Proteomes" id="UP000634660">
    <property type="component" value="Unassembled WGS sequence"/>
</dbReference>
<dbReference type="EMBL" id="CP023701">
    <property type="protein sequence ID" value="QEU77676.1"/>
    <property type="molecule type" value="Genomic_DNA"/>
</dbReference>
<keyword evidence="6" id="KW-1185">Reference proteome</keyword>
<feature type="region of interest" description="Disordered" evidence="2">
    <location>
        <begin position="1"/>
        <end position="32"/>
    </location>
</feature>
<dbReference type="InterPro" id="IPR011990">
    <property type="entry name" value="TPR-like_helical_dom_sf"/>
</dbReference>
<feature type="repeat" description="TPR" evidence="1">
    <location>
        <begin position="164"/>
        <end position="197"/>
    </location>
</feature>